<evidence type="ECO:0000313" key="3">
    <source>
        <dbReference type="Proteomes" id="UP000598467"/>
    </source>
</evidence>
<dbReference type="InterPro" id="IPR036388">
    <property type="entry name" value="WH-like_DNA-bd_sf"/>
</dbReference>
<evidence type="ECO:0000256" key="1">
    <source>
        <dbReference type="ARBA" id="ARBA00009964"/>
    </source>
</evidence>
<name>A0A926P6N6_9HYPH</name>
<dbReference type="SUPFAM" id="SSF48295">
    <property type="entry name" value="TrpR-like"/>
    <property type="match status" value="1"/>
</dbReference>
<dbReference type="InterPro" id="IPR002514">
    <property type="entry name" value="Transposase_8"/>
</dbReference>
<dbReference type="GO" id="GO:0004803">
    <property type="term" value="F:transposase activity"/>
    <property type="evidence" value="ECO:0007669"/>
    <property type="project" value="InterPro"/>
</dbReference>
<dbReference type="AlphaFoldDB" id="A0A926P6N6"/>
<dbReference type="Gene3D" id="1.10.10.10">
    <property type="entry name" value="Winged helix-like DNA-binding domain superfamily/Winged helix DNA-binding domain"/>
    <property type="match status" value="1"/>
</dbReference>
<sequence>MSVSMSAPMTDDRSFHVLEAVPSRLDASPQRPRRRWSEEAKARLVEASLEPGANVSAIAREAGLSPSQLFGWRRKAVRSGAVRPREEANQLGFVEITPTATAQVEIELDGMIIRVGADIRQEQLLKIIRAVRKA</sequence>
<dbReference type="EMBL" id="JABFCZ010000074">
    <property type="protein sequence ID" value="MBD1549776.1"/>
    <property type="molecule type" value="Genomic_DNA"/>
</dbReference>
<organism evidence="2 3">
    <name type="scientific">Roseibium aggregatum</name>
    <dbReference type="NCBI Taxonomy" id="187304"/>
    <lineage>
        <taxon>Bacteria</taxon>
        <taxon>Pseudomonadati</taxon>
        <taxon>Pseudomonadota</taxon>
        <taxon>Alphaproteobacteria</taxon>
        <taxon>Hyphomicrobiales</taxon>
        <taxon>Stappiaceae</taxon>
        <taxon>Roseibium</taxon>
    </lineage>
</organism>
<evidence type="ECO:0000313" key="2">
    <source>
        <dbReference type="EMBL" id="MBD1549776.1"/>
    </source>
</evidence>
<dbReference type="InterPro" id="IPR010921">
    <property type="entry name" value="Trp_repressor/repl_initiator"/>
</dbReference>
<reference evidence="2" key="1">
    <citation type="submission" date="2020-05" db="EMBL/GenBank/DDBJ databases">
        <title>Identification of trans-AT polyketide cluster in two marine bacteria, producers of a novel glutaramide-containing polyketide sesbanimide D and analogs.</title>
        <authorList>
            <person name="Kacar D."/>
            <person name="Rodriguez P."/>
            <person name="Canedo L."/>
            <person name="Gonzalez E."/>
            <person name="Galan B."/>
            <person name="De La Calle F."/>
            <person name="Garcia J.L."/>
        </authorList>
    </citation>
    <scope>NUCLEOTIDE SEQUENCE</scope>
    <source>
        <strain evidence="2">PHM038</strain>
    </source>
</reference>
<comment type="similarity">
    <text evidence="1">Belongs to the transposase 8 family.</text>
</comment>
<dbReference type="GO" id="GO:0043565">
    <property type="term" value="F:sequence-specific DNA binding"/>
    <property type="evidence" value="ECO:0007669"/>
    <property type="project" value="InterPro"/>
</dbReference>
<dbReference type="GO" id="GO:0006313">
    <property type="term" value="P:DNA transposition"/>
    <property type="evidence" value="ECO:0007669"/>
    <property type="project" value="InterPro"/>
</dbReference>
<gene>
    <name evidence="2" type="ORF">HK439_26335</name>
</gene>
<dbReference type="PANTHER" id="PTHR37936">
    <property type="entry name" value="TRANSPOSASE INSC FOR INSERTION ELEMENT IS2A-RELATED"/>
    <property type="match status" value="1"/>
</dbReference>
<dbReference type="Pfam" id="PF01527">
    <property type="entry name" value="HTH_Tnp_1"/>
    <property type="match status" value="1"/>
</dbReference>
<accession>A0A926P6N6</accession>
<comment type="caution">
    <text evidence="2">The sequence shown here is derived from an EMBL/GenBank/DDBJ whole genome shotgun (WGS) entry which is preliminary data.</text>
</comment>
<protein>
    <submittedName>
        <fullName evidence="2">Transposase</fullName>
    </submittedName>
</protein>
<dbReference type="Proteomes" id="UP000598467">
    <property type="component" value="Unassembled WGS sequence"/>
</dbReference>
<proteinExistence type="inferred from homology"/>
<dbReference type="PANTHER" id="PTHR37936:SF3">
    <property type="entry name" value="TRANSPOSASE INSC FOR INSERTION ELEMENT IS2A-RELATED"/>
    <property type="match status" value="1"/>
</dbReference>